<dbReference type="PROSITE" id="PS50076">
    <property type="entry name" value="DNAJ_2"/>
    <property type="match status" value="1"/>
</dbReference>
<evidence type="ECO:0000313" key="3">
    <source>
        <dbReference type="RefSeq" id="XP_020659625.2"/>
    </source>
</evidence>
<evidence type="ECO:0000259" key="1">
    <source>
        <dbReference type="PROSITE" id="PS50076"/>
    </source>
</evidence>
<evidence type="ECO:0000313" key="2">
    <source>
        <dbReference type="Proteomes" id="UP001652642"/>
    </source>
</evidence>
<keyword evidence="2" id="KW-1185">Reference proteome</keyword>
<dbReference type="InterPro" id="IPR053025">
    <property type="entry name" value="Mito_ATP_Synthase-Asso"/>
</dbReference>
<protein>
    <submittedName>
        <fullName evidence="3">DnaJ homolog subfamily C member 30, mitochondrial</fullName>
    </submittedName>
</protein>
<dbReference type="KEGG" id="pvt:110084542"/>
<dbReference type="AlphaFoldDB" id="A0A6J0UK37"/>
<sequence length="275" mass="30348">MLALSPPPPHTEVLSHWLSGAEVISRPVESRGVPPWRRLAAAGVPFDGVAMVSAAACVARRGASLLFGGRRAGLPALGFPAAGWHSGPGQDRGPASPRGSSPKGLYELLGVPLTATQAQIKTAYYKQSFLSHPDRNAGSEEAAERFTRVNEAYVVLGNVSLRKKYDRGLLSREDLQTARKPSGMEEERASRAPFKRTTQAYKPTSRPGGKPIFDFDLFYRAHYQEQLEREQFLRKRREEKKKMKEGQDMELKKELAETLVCLFLLGVVVATLGFL</sequence>
<dbReference type="Proteomes" id="UP001652642">
    <property type="component" value="Chromosome 7"/>
</dbReference>
<dbReference type="CDD" id="cd06257">
    <property type="entry name" value="DnaJ"/>
    <property type="match status" value="1"/>
</dbReference>
<dbReference type="OrthoDB" id="376357at2759"/>
<accession>A0A6J0UK37</accession>
<dbReference type="InterPro" id="IPR001623">
    <property type="entry name" value="DnaJ_domain"/>
</dbReference>
<dbReference type="GeneID" id="110084542"/>
<dbReference type="Pfam" id="PF00226">
    <property type="entry name" value="DnaJ"/>
    <property type="match status" value="1"/>
</dbReference>
<dbReference type="GO" id="GO:0005743">
    <property type="term" value="C:mitochondrial inner membrane"/>
    <property type="evidence" value="ECO:0007669"/>
    <property type="project" value="UniProtKB-SubCell"/>
</dbReference>
<dbReference type="FunCoup" id="A0A6J0UK37">
    <property type="interactions" value="60"/>
</dbReference>
<dbReference type="CTD" id="84277"/>
<dbReference type="RefSeq" id="XP_020659625.2">
    <property type="nucleotide sequence ID" value="XM_020803966.2"/>
</dbReference>
<dbReference type="PRINTS" id="PR00625">
    <property type="entry name" value="JDOMAIN"/>
</dbReference>
<dbReference type="SMART" id="SM00271">
    <property type="entry name" value="DnaJ"/>
    <property type="match status" value="1"/>
</dbReference>
<dbReference type="SUPFAM" id="SSF46565">
    <property type="entry name" value="Chaperone J-domain"/>
    <property type="match status" value="1"/>
</dbReference>
<reference evidence="3" key="1">
    <citation type="submission" date="2025-08" db="UniProtKB">
        <authorList>
            <consortium name="RefSeq"/>
        </authorList>
    </citation>
    <scope>IDENTIFICATION</scope>
</reference>
<feature type="domain" description="J" evidence="1">
    <location>
        <begin position="104"/>
        <end position="169"/>
    </location>
</feature>
<dbReference type="PANTHER" id="PTHR44873">
    <property type="entry name" value="DNAJ HOMOLOG SUBFAMILY C MEMBER 30, MITOCHONDRIAL"/>
    <property type="match status" value="1"/>
</dbReference>
<name>A0A6J0UK37_9SAUR</name>
<proteinExistence type="predicted"/>
<gene>
    <name evidence="3" type="primary">DNAJC30</name>
</gene>
<dbReference type="InterPro" id="IPR036869">
    <property type="entry name" value="J_dom_sf"/>
</dbReference>
<dbReference type="InParanoid" id="A0A6J0UK37"/>
<dbReference type="PANTHER" id="PTHR44873:SF1">
    <property type="entry name" value="DNAJ HOMOLOG SUBFAMILY C MEMBER 30, MITOCHONDRIAL"/>
    <property type="match status" value="1"/>
</dbReference>
<dbReference type="Gene3D" id="1.10.287.110">
    <property type="entry name" value="DnaJ domain"/>
    <property type="match status" value="1"/>
</dbReference>
<organism evidence="2 3">
    <name type="scientific">Pogona vitticeps</name>
    <name type="common">central bearded dragon</name>
    <dbReference type="NCBI Taxonomy" id="103695"/>
    <lineage>
        <taxon>Eukaryota</taxon>
        <taxon>Metazoa</taxon>
        <taxon>Chordata</taxon>
        <taxon>Craniata</taxon>
        <taxon>Vertebrata</taxon>
        <taxon>Euteleostomi</taxon>
        <taxon>Lepidosauria</taxon>
        <taxon>Squamata</taxon>
        <taxon>Bifurcata</taxon>
        <taxon>Unidentata</taxon>
        <taxon>Episquamata</taxon>
        <taxon>Toxicofera</taxon>
        <taxon>Iguania</taxon>
        <taxon>Acrodonta</taxon>
        <taxon>Agamidae</taxon>
        <taxon>Amphibolurinae</taxon>
        <taxon>Pogona</taxon>
    </lineage>
</organism>